<proteinExistence type="predicted"/>
<dbReference type="EMBL" id="BSNG01000001">
    <property type="protein sequence ID" value="GLQ10837.1"/>
    <property type="molecule type" value="Genomic_DNA"/>
</dbReference>
<feature type="chain" id="PRO_5046103724" evidence="1">
    <location>
        <begin position="18"/>
        <end position="158"/>
    </location>
</feature>
<organism evidence="2 3">
    <name type="scientific">Devosia yakushimensis</name>
    <dbReference type="NCBI Taxonomy" id="470028"/>
    <lineage>
        <taxon>Bacteria</taxon>
        <taxon>Pseudomonadati</taxon>
        <taxon>Pseudomonadota</taxon>
        <taxon>Alphaproteobacteria</taxon>
        <taxon>Hyphomicrobiales</taxon>
        <taxon>Devosiaceae</taxon>
        <taxon>Devosia</taxon>
    </lineage>
</organism>
<reference evidence="2" key="2">
    <citation type="submission" date="2023-01" db="EMBL/GenBank/DDBJ databases">
        <title>Draft genome sequence of Devosia yakushimensis strain NBRC 103855.</title>
        <authorList>
            <person name="Sun Q."/>
            <person name="Mori K."/>
        </authorList>
    </citation>
    <scope>NUCLEOTIDE SEQUENCE</scope>
    <source>
        <strain evidence="2">NBRC 103855</strain>
    </source>
</reference>
<evidence type="ECO:0000313" key="3">
    <source>
        <dbReference type="Proteomes" id="UP001161406"/>
    </source>
</evidence>
<feature type="signal peptide" evidence="1">
    <location>
        <begin position="1"/>
        <end position="17"/>
    </location>
</feature>
<protein>
    <submittedName>
        <fullName evidence="2">Uncharacterized protein</fullName>
    </submittedName>
</protein>
<sequence length="158" mass="17326">MRILIVLLALIAVPAAAQELGWGRYDNARFGYTSEIPAGFSGYGESDNGDGQIFDNAGKAQVLSFWGANIMDENFEAEVASRMGYAERDGWNIAYQAVTPRWASFSGVMGQRMFYTRMIQLCDGSSYAAMTVQYSAAQAADMKPKVERLVKGFRADGC</sequence>
<accession>A0ABQ5UFF5</accession>
<dbReference type="Proteomes" id="UP001161406">
    <property type="component" value="Unassembled WGS sequence"/>
</dbReference>
<name>A0ABQ5UFF5_9HYPH</name>
<dbReference type="RefSeq" id="WP_284391781.1">
    <property type="nucleotide sequence ID" value="NZ_BSNG01000001.1"/>
</dbReference>
<reference evidence="2" key="1">
    <citation type="journal article" date="2014" name="Int. J. Syst. Evol. Microbiol.">
        <title>Complete genome of a new Firmicutes species belonging to the dominant human colonic microbiota ('Ruminococcus bicirculans') reveals two chromosomes and a selective capacity to utilize plant glucans.</title>
        <authorList>
            <consortium name="NISC Comparative Sequencing Program"/>
            <person name="Wegmann U."/>
            <person name="Louis P."/>
            <person name="Goesmann A."/>
            <person name="Henrissat B."/>
            <person name="Duncan S.H."/>
            <person name="Flint H.J."/>
        </authorList>
    </citation>
    <scope>NUCLEOTIDE SEQUENCE</scope>
    <source>
        <strain evidence="2">NBRC 103855</strain>
    </source>
</reference>
<evidence type="ECO:0000256" key="1">
    <source>
        <dbReference type="SAM" id="SignalP"/>
    </source>
</evidence>
<keyword evidence="3" id="KW-1185">Reference proteome</keyword>
<gene>
    <name evidence="2" type="ORF">GCM10007913_27690</name>
</gene>
<comment type="caution">
    <text evidence="2">The sequence shown here is derived from an EMBL/GenBank/DDBJ whole genome shotgun (WGS) entry which is preliminary data.</text>
</comment>
<evidence type="ECO:0000313" key="2">
    <source>
        <dbReference type="EMBL" id="GLQ10837.1"/>
    </source>
</evidence>
<keyword evidence="1" id="KW-0732">Signal</keyword>